<dbReference type="Proteomes" id="UP001252875">
    <property type="component" value="Unassembled WGS sequence"/>
</dbReference>
<name>A0ABU3F2Y4_9ENTE</name>
<evidence type="ECO:0000313" key="2">
    <source>
        <dbReference type="Proteomes" id="UP001252875"/>
    </source>
</evidence>
<accession>A0ABU3F2Y4</accession>
<evidence type="ECO:0000313" key="1">
    <source>
        <dbReference type="EMBL" id="MDT2601497.1"/>
    </source>
</evidence>
<reference evidence="1 2" key="1">
    <citation type="submission" date="2023-03" db="EMBL/GenBank/DDBJ databases">
        <authorList>
            <person name="Shen W."/>
            <person name="Cai J."/>
        </authorList>
    </citation>
    <scope>NUCLEOTIDE SEQUENCE [LARGE SCALE GENOMIC DNA]</scope>
    <source>
        <strain evidence="1 2">D6-4</strain>
    </source>
</reference>
<gene>
    <name evidence="1" type="ORF">P7D85_17045</name>
</gene>
<organism evidence="1 2">
    <name type="scientific">Enterococcus hulanensis</name>
    <dbReference type="NCBI Taxonomy" id="2559929"/>
    <lineage>
        <taxon>Bacteria</taxon>
        <taxon>Bacillati</taxon>
        <taxon>Bacillota</taxon>
        <taxon>Bacilli</taxon>
        <taxon>Lactobacillales</taxon>
        <taxon>Enterococcaceae</taxon>
        <taxon>Enterococcus</taxon>
    </lineage>
</organism>
<dbReference type="EMBL" id="JARPYI010000011">
    <property type="protein sequence ID" value="MDT2601497.1"/>
    <property type="molecule type" value="Genomic_DNA"/>
</dbReference>
<comment type="caution">
    <text evidence="1">The sequence shown here is derived from an EMBL/GenBank/DDBJ whole genome shotgun (WGS) entry which is preliminary data.</text>
</comment>
<dbReference type="RefSeq" id="WP_311823265.1">
    <property type="nucleotide sequence ID" value="NZ_JARPYF010000010.1"/>
</dbReference>
<keyword evidence="2" id="KW-1185">Reference proteome</keyword>
<protein>
    <recommendedName>
        <fullName evidence="3">YokE-like PH domain-containing protein</fullName>
    </recommendedName>
</protein>
<sequence>MKETSFLLLQAQLRALFPDEGLHQLAIYEEQMGKILIFSSRGLHVLEEDELTKAPRNVYYTADCLKPFSIRQQDGVFELVVETVGGQIFVLAFPDQADAHQAMQALIELLAY</sequence>
<proteinExistence type="predicted"/>
<evidence type="ECO:0008006" key="3">
    <source>
        <dbReference type="Google" id="ProtNLM"/>
    </source>
</evidence>